<dbReference type="Pfam" id="PF00723">
    <property type="entry name" value="Glyco_hydro_15"/>
    <property type="match status" value="2"/>
</dbReference>
<dbReference type="Gene3D" id="1.50.10.10">
    <property type="match status" value="1"/>
</dbReference>
<name>A0ABW4WSY6_9BACT</name>
<dbReference type="PANTHER" id="PTHR31616">
    <property type="entry name" value="TREHALASE"/>
    <property type="match status" value="1"/>
</dbReference>
<dbReference type="InterPro" id="IPR011613">
    <property type="entry name" value="GH15-like"/>
</dbReference>
<dbReference type="SUPFAM" id="SSF48208">
    <property type="entry name" value="Six-hairpin glycosidases"/>
    <property type="match status" value="1"/>
</dbReference>
<dbReference type="RefSeq" id="WP_229961863.1">
    <property type="nucleotide sequence ID" value="NZ_JAJJWI010000016.1"/>
</dbReference>
<protein>
    <submittedName>
        <fullName evidence="3">Glycoside hydrolase family 15 protein</fullName>
    </submittedName>
</protein>
<organism evidence="3 4">
    <name type="scientific">Pontibacter silvestris</name>
    <dbReference type="NCBI Taxonomy" id="2305183"/>
    <lineage>
        <taxon>Bacteria</taxon>
        <taxon>Pseudomonadati</taxon>
        <taxon>Bacteroidota</taxon>
        <taxon>Cytophagia</taxon>
        <taxon>Cytophagales</taxon>
        <taxon>Hymenobacteraceae</taxon>
        <taxon>Pontibacter</taxon>
    </lineage>
</organism>
<evidence type="ECO:0000313" key="3">
    <source>
        <dbReference type="EMBL" id="MFD2065767.1"/>
    </source>
</evidence>
<comment type="caution">
    <text evidence="3">The sequence shown here is derived from an EMBL/GenBank/DDBJ whole genome shotgun (WGS) entry which is preliminary data.</text>
</comment>
<sequence>MEDKTIPLRDLAIIGDRRTCAYVSKNGSIIWYCPRRFDYPSVFASLLDLVKGGSWKVLSKTLVFAEREYVSDSTVLKTHFTGSAGKLMIEDWMPMGAAFTGICRTLSVAPESTVLRLTPKPDYARSEVNLVQKNNVISINGQQFLYASHPISIKDNTIECNVPEGEASWFVLSDIQLEMTQEVIEQAKQQTQKHWEEVSGHIKYHGPYEMEVRNSLRVLRLMTCAENGGIIAAGTTSLPEVLGGDRNYDYRYVWLRDASMIVSALTRAGSDGVEERKLLDFICGAMHEVDEPVVPFFTLGFTPAPGEEIINLAGYANSKPVRIGNDANNQLQLDAISNVLLAAKLIYSTYDTREHWGVISRLADFLALHWHKPDHGLWEETEQKHYTSSKVVAAVSLEFISQQTDDKAQKERWLNAAKAIRDYVHKNCLTKDGAYAAYAGAEFVDVSAMLFPTWAYTAADAPEMLKTIAVLERDYCQNNLFRRHLLEHGSSREGAFLAGTFWVAQYWVMRRDWDKFGKVMQAALRFMNDVGLMPEEGDPETGAYLGNIPQTFVHASLIGAVIDYKNARQQEKDKK</sequence>
<accession>A0ABW4WSY6</accession>
<dbReference type="Pfam" id="PF19291">
    <property type="entry name" value="TREH_N"/>
    <property type="match status" value="1"/>
</dbReference>
<dbReference type="PANTHER" id="PTHR31616:SF0">
    <property type="entry name" value="GLUCAN 1,4-ALPHA-GLUCOSIDASE"/>
    <property type="match status" value="1"/>
</dbReference>
<dbReference type="InterPro" id="IPR045582">
    <property type="entry name" value="Trehalase-like_N"/>
</dbReference>
<feature type="domain" description="GH15-like" evidence="1">
    <location>
        <begin position="213"/>
        <end position="505"/>
    </location>
</feature>
<feature type="domain" description="Trehalase-like N-terminal" evidence="2">
    <location>
        <begin position="4"/>
        <end position="166"/>
    </location>
</feature>
<dbReference type="Proteomes" id="UP001597369">
    <property type="component" value="Unassembled WGS sequence"/>
</dbReference>
<evidence type="ECO:0000259" key="1">
    <source>
        <dbReference type="Pfam" id="PF00723"/>
    </source>
</evidence>
<keyword evidence="3" id="KW-0378">Hydrolase</keyword>
<feature type="domain" description="GH15-like" evidence="1">
    <location>
        <begin position="519"/>
        <end position="560"/>
    </location>
</feature>
<evidence type="ECO:0000259" key="2">
    <source>
        <dbReference type="Pfam" id="PF19291"/>
    </source>
</evidence>
<reference evidence="4" key="1">
    <citation type="journal article" date="2019" name="Int. J. Syst. Evol. Microbiol.">
        <title>The Global Catalogue of Microorganisms (GCM) 10K type strain sequencing project: providing services to taxonomists for standard genome sequencing and annotation.</title>
        <authorList>
            <consortium name="The Broad Institute Genomics Platform"/>
            <consortium name="The Broad Institute Genome Sequencing Center for Infectious Disease"/>
            <person name="Wu L."/>
            <person name="Ma J."/>
        </authorList>
    </citation>
    <scope>NUCLEOTIDE SEQUENCE [LARGE SCALE GENOMIC DNA]</scope>
    <source>
        <strain evidence="4">JCM 16545</strain>
    </source>
</reference>
<dbReference type="InterPro" id="IPR008928">
    <property type="entry name" value="6-hairpin_glycosidase_sf"/>
</dbReference>
<dbReference type="EMBL" id="JBHUHV010000008">
    <property type="protein sequence ID" value="MFD2065767.1"/>
    <property type="molecule type" value="Genomic_DNA"/>
</dbReference>
<dbReference type="InterPro" id="IPR012341">
    <property type="entry name" value="6hp_glycosidase-like_sf"/>
</dbReference>
<dbReference type="GO" id="GO:0016787">
    <property type="term" value="F:hydrolase activity"/>
    <property type="evidence" value="ECO:0007669"/>
    <property type="project" value="UniProtKB-KW"/>
</dbReference>
<keyword evidence="4" id="KW-1185">Reference proteome</keyword>
<gene>
    <name evidence="3" type="ORF">ACFSKU_02650</name>
</gene>
<proteinExistence type="predicted"/>
<evidence type="ECO:0000313" key="4">
    <source>
        <dbReference type="Proteomes" id="UP001597369"/>
    </source>
</evidence>